<feature type="compositionally biased region" description="Pro residues" evidence="1">
    <location>
        <begin position="491"/>
        <end position="510"/>
    </location>
</feature>
<accession>A0A7E6EEU1</accession>
<feature type="compositionally biased region" description="Polar residues" evidence="1">
    <location>
        <begin position="361"/>
        <end position="371"/>
    </location>
</feature>
<feature type="compositionally biased region" description="Polar residues" evidence="1">
    <location>
        <begin position="344"/>
        <end position="353"/>
    </location>
</feature>
<evidence type="ECO:0000313" key="3">
    <source>
        <dbReference type="RefSeq" id="XP_035889555.1"/>
    </source>
</evidence>
<feature type="compositionally biased region" description="Low complexity" evidence="1">
    <location>
        <begin position="70"/>
        <end position="82"/>
    </location>
</feature>
<name>A0A7E6EEU1_9CHIR</name>
<dbReference type="GeneID" id="118502192"/>
<dbReference type="Proteomes" id="UP000504628">
    <property type="component" value="Chromosome 8"/>
</dbReference>
<feature type="compositionally biased region" description="Polar residues" evidence="1">
    <location>
        <begin position="32"/>
        <end position="59"/>
    </location>
</feature>
<keyword evidence="2" id="KW-1185">Reference proteome</keyword>
<dbReference type="OrthoDB" id="9448278at2759"/>
<dbReference type="InParanoid" id="A0A7E6EEU1"/>
<evidence type="ECO:0000256" key="1">
    <source>
        <dbReference type="SAM" id="MobiDB-lite"/>
    </source>
</evidence>
<feature type="region of interest" description="Disordered" evidence="1">
    <location>
        <begin position="331"/>
        <end position="423"/>
    </location>
</feature>
<gene>
    <name evidence="3" type="primary">LOC118502192</name>
</gene>
<feature type="compositionally biased region" description="Polar residues" evidence="1">
    <location>
        <begin position="114"/>
        <end position="136"/>
    </location>
</feature>
<feature type="region of interest" description="Disordered" evidence="1">
    <location>
        <begin position="486"/>
        <end position="534"/>
    </location>
</feature>
<reference evidence="3" key="1">
    <citation type="submission" date="2025-08" db="UniProtKB">
        <authorList>
            <consortium name="RefSeq"/>
        </authorList>
    </citation>
    <scope>IDENTIFICATION</scope>
    <source>
        <tissue evidence="3">Muscle</tissue>
    </source>
</reference>
<feature type="region of interest" description="Disordered" evidence="1">
    <location>
        <begin position="19"/>
        <end position="161"/>
    </location>
</feature>
<protein>
    <submittedName>
        <fullName evidence="3">Uncharacterized protein C17orf47-like</fullName>
    </submittedName>
</protein>
<dbReference type="InterPro" id="IPR027979">
    <property type="entry name" value="DUF4655"/>
</dbReference>
<dbReference type="KEGG" id="pdic:118502192"/>
<feature type="compositionally biased region" description="Basic and acidic residues" evidence="1">
    <location>
        <begin position="99"/>
        <end position="109"/>
    </location>
</feature>
<dbReference type="AlphaFoldDB" id="A0A7E6EEU1"/>
<proteinExistence type="predicted"/>
<feature type="compositionally biased region" description="Basic and acidic residues" evidence="1">
    <location>
        <begin position="137"/>
        <end position="152"/>
    </location>
</feature>
<evidence type="ECO:0000313" key="2">
    <source>
        <dbReference type="Proteomes" id="UP000504628"/>
    </source>
</evidence>
<dbReference type="PANTHER" id="PTHR37884:SF1">
    <property type="entry name" value="SEPTIN 4"/>
    <property type="match status" value="1"/>
</dbReference>
<dbReference type="PANTHER" id="PTHR37884">
    <property type="entry name" value="SEPTIN 4"/>
    <property type="match status" value="1"/>
</dbReference>
<sequence length="598" mass="65844">MGSNQKGSIYQVLKMNKTGPKVMVSPQRGAEITNTVPQRGHGTLSTQRSRAVSVSPSTHQRSEARHSAIPPSSSSEYPRSISFQVGPSSSGGAPIPRATESRSKSEAYRHSSLQRKIQQTQTPFPHAVQMQQNISQPREEATRRRGESKSGRDSNAYSLASDSRPFRHLSFADQKDNAQILQEDPPSKVLYPQGVRVPRRSMVSPKDKAVQTEPIRKSVTAAEIKSIRRSFSPEHGNKHIFADSRTTQRRIPGQESETGRHSSVYTEPKALHRNKNLESSLTLSVLKDIDGGHQVSVHTELEPTLKHSACTEPKPPLKVLVSSEVESSIKTPVRGDGTVGRRVTISSGPQSIQAAPRVTSRAGSESPQRASMFTIPEPVYKQHTQRASESVSMSPLPRLKHSEPSSNPSFHTKVELTPRPLPPRSIPKYGPESSWWALLNTEVEMPQSQSTTPDFEVDSSPLIDYSLFSFEMDSNPCCEDLMFQREKASASPPPPPATPPPPPSPPPPPLQLLKEPPGRAPLRGVPQAPKHTSKQPIQRFSAFFLDVSEEMYNRVIWWLKGLCFPLPWAHCGGLGGWRTGGRVASMYAELGLLGHCSC</sequence>
<dbReference type="RefSeq" id="XP_035889555.1">
    <property type="nucleotide sequence ID" value="XM_036033662.1"/>
</dbReference>
<dbReference type="Pfam" id="PF15548">
    <property type="entry name" value="DUF4655"/>
    <property type="match status" value="1"/>
</dbReference>
<organism evidence="2 3">
    <name type="scientific">Phyllostomus discolor</name>
    <name type="common">pale spear-nosed bat</name>
    <dbReference type="NCBI Taxonomy" id="89673"/>
    <lineage>
        <taxon>Eukaryota</taxon>
        <taxon>Metazoa</taxon>
        <taxon>Chordata</taxon>
        <taxon>Craniata</taxon>
        <taxon>Vertebrata</taxon>
        <taxon>Euteleostomi</taxon>
        <taxon>Mammalia</taxon>
        <taxon>Eutheria</taxon>
        <taxon>Laurasiatheria</taxon>
        <taxon>Chiroptera</taxon>
        <taxon>Yangochiroptera</taxon>
        <taxon>Phyllostomidae</taxon>
        <taxon>Phyllostominae</taxon>
        <taxon>Phyllostomus</taxon>
    </lineage>
</organism>